<proteinExistence type="predicted"/>
<feature type="domain" description="Retrotransposon gag" evidence="1">
    <location>
        <begin position="42"/>
        <end position="134"/>
    </location>
</feature>
<dbReference type="EMBL" id="LAVV01002771">
    <property type="protein sequence ID" value="KNZ62608.1"/>
    <property type="molecule type" value="Genomic_DNA"/>
</dbReference>
<evidence type="ECO:0000313" key="2">
    <source>
        <dbReference type="EMBL" id="KNZ62608.1"/>
    </source>
</evidence>
<dbReference type="Pfam" id="PF03732">
    <property type="entry name" value="Retrotrans_gag"/>
    <property type="match status" value="1"/>
</dbReference>
<accession>A0A0L6VPG2</accession>
<dbReference type="InterPro" id="IPR032567">
    <property type="entry name" value="RTL1-rel"/>
</dbReference>
<evidence type="ECO:0000313" key="3">
    <source>
        <dbReference type="Proteomes" id="UP000037035"/>
    </source>
</evidence>
<comment type="caution">
    <text evidence="2">The sequence shown here is derived from an EMBL/GenBank/DDBJ whole genome shotgun (WGS) entry which is preliminary data.</text>
</comment>
<gene>
    <name evidence="2" type="ORF">VP01_12495g1</name>
</gene>
<organism evidence="2 3">
    <name type="scientific">Puccinia sorghi</name>
    <dbReference type="NCBI Taxonomy" id="27349"/>
    <lineage>
        <taxon>Eukaryota</taxon>
        <taxon>Fungi</taxon>
        <taxon>Dikarya</taxon>
        <taxon>Basidiomycota</taxon>
        <taxon>Pucciniomycotina</taxon>
        <taxon>Pucciniomycetes</taxon>
        <taxon>Pucciniales</taxon>
        <taxon>Pucciniaceae</taxon>
        <taxon>Puccinia</taxon>
    </lineage>
</organism>
<dbReference type="PANTHER" id="PTHR15503">
    <property type="entry name" value="LDOC1 RELATED"/>
    <property type="match status" value="1"/>
</dbReference>
<dbReference type="PANTHER" id="PTHR15503:SF22">
    <property type="entry name" value="TRANSPOSON TY3-I GAG POLYPROTEIN"/>
    <property type="match status" value="1"/>
</dbReference>
<protein>
    <recommendedName>
        <fullName evidence="1">Retrotransposon gag domain-containing protein</fullName>
    </recommendedName>
</protein>
<dbReference type="Proteomes" id="UP000037035">
    <property type="component" value="Unassembled WGS sequence"/>
</dbReference>
<sequence>LTKPQPFDGTRGAAAEVFAAQIALHAITYPERFPTDTIKVAFATLFMRDYAATWCQPYLNWIFNGEPLDWTNFLKDLEPSFFDHNCQQQAEVALPNIRQTGTVSNYTQDLNQHARTTGWPDAPLMSLYQNGLKENIQLAVVMSNIQFDSLRHPTSPPLP</sequence>
<dbReference type="AlphaFoldDB" id="A0A0L6VPG2"/>
<dbReference type="InterPro" id="IPR005162">
    <property type="entry name" value="Retrotrans_gag_dom"/>
</dbReference>
<feature type="non-terminal residue" evidence="2">
    <location>
        <position position="1"/>
    </location>
</feature>
<dbReference type="OrthoDB" id="3263571at2759"/>
<evidence type="ECO:0000259" key="1">
    <source>
        <dbReference type="Pfam" id="PF03732"/>
    </source>
</evidence>
<reference evidence="2 3" key="1">
    <citation type="submission" date="2015-08" db="EMBL/GenBank/DDBJ databases">
        <title>Next Generation Sequencing and Analysis of the Genome of Puccinia sorghi L Schw, the Causal Agent of Maize Common Rust.</title>
        <authorList>
            <person name="Rochi L."/>
            <person name="Burguener G."/>
            <person name="Darino M."/>
            <person name="Turjanski A."/>
            <person name="Kreff E."/>
            <person name="Dieguez M.J."/>
            <person name="Sacco F."/>
        </authorList>
    </citation>
    <scope>NUCLEOTIDE SEQUENCE [LARGE SCALE GENOMIC DNA]</scope>
    <source>
        <strain evidence="2 3">RO10H11247</strain>
    </source>
</reference>
<name>A0A0L6VPG2_9BASI</name>
<dbReference type="VEuPathDB" id="FungiDB:VP01_12495g1"/>
<keyword evidence="3" id="KW-1185">Reference proteome</keyword>